<dbReference type="RefSeq" id="WP_058452001.1">
    <property type="nucleotide sequence ID" value="NZ_LNYL01000032.1"/>
</dbReference>
<dbReference type="GO" id="GO:0005524">
    <property type="term" value="F:ATP binding"/>
    <property type="evidence" value="ECO:0007669"/>
    <property type="project" value="InterPro"/>
</dbReference>
<feature type="domain" description="Bacterial type II secretion system protein E" evidence="2">
    <location>
        <begin position="3"/>
        <end position="241"/>
    </location>
</feature>
<comment type="similarity">
    <text evidence="1">Belongs to the GSP E family.</text>
</comment>
<dbReference type="Gene3D" id="3.30.450.90">
    <property type="match status" value="1"/>
</dbReference>
<dbReference type="OrthoDB" id="9776961at2"/>
<accession>A0A0W0W514</accession>
<dbReference type="Proteomes" id="UP000054908">
    <property type="component" value="Unassembled WGS sequence"/>
</dbReference>
<dbReference type="InterPro" id="IPR001482">
    <property type="entry name" value="T2SS/T4SS_dom"/>
</dbReference>
<dbReference type="GO" id="GO:0016887">
    <property type="term" value="F:ATP hydrolysis activity"/>
    <property type="evidence" value="ECO:0007669"/>
    <property type="project" value="InterPro"/>
</dbReference>
<dbReference type="AlphaFoldDB" id="A0A0W0W514"/>
<dbReference type="Gene3D" id="3.40.50.300">
    <property type="entry name" value="P-loop containing nucleotide triphosphate hydrolases"/>
    <property type="match status" value="1"/>
</dbReference>
<reference evidence="3 4" key="1">
    <citation type="submission" date="2015-11" db="EMBL/GenBank/DDBJ databases">
        <title>Genomic analysis of 38 Legionella species identifies large and diverse effector repertoires.</title>
        <authorList>
            <person name="Burstein D."/>
            <person name="Amaro F."/>
            <person name="Zusman T."/>
            <person name="Lifshitz Z."/>
            <person name="Cohen O."/>
            <person name="Gilbert J.A."/>
            <person name="Pupko T."/>
            <person name="Shuman H.A."/>
            <person name="Segal G."/>
        </authorList>
    </citation>
    <scope>NUCLEOTIDE SEQUENCE [LARGE SCALE GENOMIC DNA]</scope>
    <source>
        <strain evidence="3 4">PX-1-G2-E2</strain>
    </source>
</reference>
<feature type="non-terminal residue" evidence="3">
    <location>
        <position position="245"/>
    </location>
</feature>
<sequence length="245" mass="27438">MDLNGLLAYAINNNASDLHLSTGLSPIIRVDGHLERLNLPVIGQEEMARLLLDLRSKTQNDLLRKEADVDFAFQFNEHYRLRTHLFKQARGISAVFRVIPAKVKTFEELGFPAVFKQIASYPNGLVLITGATGSGKSTTLAAFIHYMNSHFQKHIITLEDPIEFIHESKNCLIHQREIHCHTPHFTGALRSVLREDPNIILLGELRDPETIRLAITAAETGHLVLATLHTTSAAKAVHRMIDAFP</sequence>
<evidence type="ECO:0000259" key="2">
    <source>
        <dbReference type="Pfam" id="PF00437"/>
    </source>
</evidence>
<dbReference type="EMBL" id="LNYL01000032">
    <property type="protein sequence ID" value="KTD27471.1"/>
    <property type="molecule type" value="Genomic_DNA"/>
</dbReference>
<dbReference type="InterPro" id="IPR050921">
    <property type="entry name" value="T4SS_GSP_E_ATPase"/>
</dbReference>
<dbReference type="PANTHER" id="PTHR30486:SF6">
    <property type="entry name" value="TYPE IV PILUS RETRACTATION ATPASE PILT"/>
    <property type="match status" value="1"/>
</dbReference>
<protein>
    <submittedName>
        <fullName evidence="3">Transporter</fullName>
    </submittedName>
</protein>
<dbReference type="SUPFAM" id="SSF52540">
    <property type="entry name" value="P-loop containing nucleoside triphosphate hydrolases"/>
    <property type="match status" value="1"/>
</dbReference>
<dbReference type="PANTHER" id="PTHR30486">
    <property type="entry name" value="TWITCHING MOTILITY PROTEIN PILT"/>
    <property type="match status" value="1"/>
</dbReference>
<comment type="caution">
    <text evidence="3">The sequence shown here is derived from an EMBL/GenBank/DDBJ whole genome shotgun (WGS) entry which is preliminary data.</text>
</comment>
<dbReference type="InterPro" id="IPR027417">
    <property type="entry name" value="P-loop_NTPase"/>
</dbReference>
<dbReference type="InterPro" id="IPR006321">
    <property type="entry name" value="PilT/PilU"/>
</dbReference>
<evidence type="ECO:0000313" key="4">
    <source>
        <dbReference type="Proteomes" id="UP000054908"/>
    </source>
</evidence>
<dbReference type="Pfam" id="PF00437">
    <property type="entry name" value="T2SSE"/>
    <property type="match status" value="1"/>
</dbReference>
<name>A0A0W0W514_9GAMM</name>
<organism evidence="3 4">
    <name type="scientific">Legionella maceachernii</name>
    <dbReference type="NCBI Taxonomy" id="466"/>
    <lineage>
        <taxon>Bacteria</taxon>
        <taxon>Pseudomonadati</taxon>
        <taxon>Pseudomonadota</taxon>
        <taxon>Gammaproteobacteria</taxon>
        <taxon>Legionellales</taxon>
        <taxon>Legionellaceae</taxon>
        <taxon>Legionella</taxon>
    </lineage>
</organism>
<gene>
    <name evidence="3" type="primary">yggR_1</name>
    <name evidence="3" type="ORF">Lmac_1211</name>
</gene>
<evidence type="ECO:0000313" key="3">
    <source>
        <dbReference type="EMBL" id="KTD27471.1"/>
    </source>
</evidence>
<evidence type="ECO:0000256" key="1">
    <source>
        <dbReference type="ARBA" id="ARBA00006611"/>
    </source>
</evidence>
<dbReference type="NCBIfam" id="TIGR01420">
    <property type="entry name" value="pilT_fam"/>
    <property type="match status" value="1"/>
</dbReference>
<proteinExistence type="inferred from homology"/>
<dbReference type="STRING" id="466.Lmac_1211"/>
<keyword evidence="4" id="KW-1185">Reference proteome</keyword>